<comment type="similarity">
    <text evidence="9">Belongs to the acetylglutamate kinase family. ArgB subfamily.</text>
</comment>
<comment type="subcellular location">
    <subcellularLocation>
        <location evidence="9">Cytoplasm</location>
    </subcellularLocation>
</comment>
<keyword evidence="4 9" id="KW-0808">Transferase</keyword>
<protein>
    <recommendedName>
        <fullName evidence="9">Acetylglutamate kinase</fullName>
        <ecNumber evidence="9">2.7.2.8</ecNumber>
    </recommendedName>
    <alternativeName>
        <fullName evidence="9">N-acetyl-L-glutamate 5-phosphotransferase</fullName>
    </alternativeName>
    <alternativeName>
        <fullName evidence="9">NAG kinase</fullName>
        <shortName evidence="9">NAGK</shortName>
    </alternativeName>
</protein>
<feature type="binding site" evidence="9">
    <location>
        <position position="74"/>
    </location>
    <ligand>
        <name>substrate</name>
    </ligand>
</feature>
<comment type="pathway">
    <text evidence="1 9">Amino-acid biosynthesis; L-arginine biosynthesis; N(2)-acetyl-L-ornithine from L-glutamate: step 2/4.</text>
</comment>
<reference evidence="12" key="1">
    <citation type="journal article" date="2019" name="Int. J. Syst. Evol. Microbiol.">
        <title>The Global Catalogue of Microorganisms (GCM) 10K type strain sequencing project: providing services to taxonomists for standard genome sequencing and annotation.</title>
        <authorList>
            <consortium name="The Broad Institute Genomics Platform"/>
            <consortium name="The Broad Institute Genome Sequencing Center for Infectious Disease"/>
            <person name="Wu L."/>
            <person name="Ma J."/>
        </authorList>
    </citation>
    <scope>NUCLEOTIDE SEQUENCE [LARGE SCALE GENOMIC DNA]</scope>
    <source>
        <strain evidence="12">CCUG 56754</strain>
    </source>
</reference>
<gene>
    <name evidence="9 11" type="primary">argB</name>
    <name evidence="11" type="ORF">ACFQ3N_19055</name>
</gene>
<dbReference type="InterPro" id="IPR037528">
    <property type="entry name" value="ArgB"/>
</dbReference>
<dbReference type="PANTHER" id="PTHR23342">
    <property type="entry name" value="N-ACETYLGLUTAMATE SYNTHASE"/>
    <property type="match status" value="1"/>
</dbReference>
<dbReference type="EMBL" id="JBHTKJ010000073">
    <property type="protein sequence ID" value="MFD1040479.1"/>
    <property type="molecule type" value="Genomic_DNA"/>
</dbReference>
<comment type="caution">
    <text evidence="11">The sequence shown here is derived from an EMBL/GenBank/DDBJ whole genome shotgun (WGS) entry which is preliminary data.</text>
</comment>
<organism evidence="11 12">
    <name type="scientific">Virgibacillus byunsanensis</name>
    <dbReference type="NCBI Taxonomy" id="570945"/>
    <lineage>
        <taxon>Bacteria</taxon>
        <taxon>Bacillati</taxon>
        <taxon>Bacillota</taxon>
        <taxon>Bacilli</taxon>
        <taxon>Bacillales</taxon>
        <taxon>Bacillaceae</taxon>
        <taxon>Virgibacillus</taxon>
    </lineage>
</organism>
<keyword evidence="7 9" id="KW-0067">ATP-binding</keyword>
<feature type="domain" description="Aspartate/glutamate/uridylate kinase" evidence="10">
    <location>
        <begin position="16"/>
        <end position="245"/>
    </location>
</feature>
<evidence type="ECO:0000256" key="2">
    <source>
        <dbReference type="ARBA" id="ARBA00022571"/>
    </source>
</evidence>
<dbReference type="RefSeq" id="WP_390364601.1">
    <property type="nucleotide sequence ID" value="NZ_JBHTKJ010000073.1"/>
</dbReference>
<dbReference type="Pfam" id="PF00696">
    <property type="entry name" value="AA_kinase"/>
    <property type="match status" value="1"/>
</dbReference>
<dbReference type="GO" id="GO:0003991">
    <property type="term" value="F:acetylglutamate kinase activity"/>
    <property type="evidence" value="ECO:0007669"/>
    <property type="project" value="UniProtKB-EC"/>
</dbReference>
<keyword evidence="6 9" id="KW-0418">Kinase</keyword>
<dbReference type="HAMAP" id="MF_00082">
    <property type="entry name" value="ArgB"/>
    <property type="match status" value="1"/>
</dbReference>
<keyword evidence="12" id="KW-1185">Reference proteome</keyword>
<keyword evidence="2 9" id="KW-0055">Arginine biosynthesis</keyword>
<keyword evidence="9" id="KW-0963">Cytoplasm</keyword>
<sequence length="268" mass="29230">MTMSKLTPATEPSKPIIVIKLGGSMIDHLTDAFYKSFHDLRLHFHIIVVHGGGPSITSMLKRLNIKSEFHNGLRKTTKETMEVVKMSLAGTVNAQITSRLAEQHIYAIGLKGSDCNMLTARFVDQNKLGFVGEVVKVELDFLYRCMEAGYIPVIAPLGKTQDGQTVNINADLAASAIAKGVLAEKLLFVTDVPGILLQGDVVNETTPQEVQELINNGSIHGGMIPKVESAVYALSEHLQEVMIVSGKRALMEANRMTGTIIRKEKGMC</sequence>
<keyword evidence="5 9" id="KW-0547">Nucleotide-binding</keyword>
<dbReference type="NCBIfam" id="TIGR00761">
    <property type="entry name" value="argB"/>
    <property type="match status" value="1"/>
</dbReference>
<dbReference type="PIRSF" id="PIRSF000728">
    <property type="entry name" value="NAGK"/>
    <property type="match status" value="1"/>
</dbReference>
<evidence type="ECO:0000256" key="1">
    <source>
        <dbReference type="ARBA" id="ARBA00004828"/>
    </source>
</evidence>
<evidence type="ECO:0000256" key="7">
    <source>
        <dbReference type="ARBA" id="ARBA00022840"/>
    </source>
</evidence>
<dbReference type="CDD" id="cd04238">
    <property type="entry name" value="AAK_NAGK-like"/>
    <property type="match status" value="1"/>
</dbReference>
<dbReference type="Gene3D" id="3.40.1160.10">
    <property type="entry name" value="Acetylglutamate kinase-like"/>
    <property type="match status" value="1"/>
</dbReference>
<evidence type="ECO:0000256" key="9">
    <source>
        <dbReference type="HAMAP-Rule" id="MF_00082"/>
    </source>
</evidence>
<evidence type="ECO:0000256" key="8">
    <source>
        <dbReference type="ARBA" id="ARBA00048141"/>
    </source>
</evidence>
<feature type="site" description="Transition state stabilizer" evidence="9">
    <location>
        <position position="226"/>
    </location>
</feature>
<name>A0ABW3LTW1_9BACI</name>
<comment type="function">
    <text evidence="9">Catalyzes the ATP-dependent phosphorylation of N-acetyl-L-glutamate.</text>
</comment>
<dbReference type="InterPro" id="IPR004662">
    <property type="entry name" value="AcgluKinase_fam"/>
</dbReference>
<evidence type="ECO:0000256" key="5">
    <source>
        <dbReference type="ARBA" id="ARBA00022741"/>
    </source>
</evidence>
<feature type="site" description="Transition state stabilizer" evidence="9">
    <location>
        <position position="20"/>
    </location>
</feature>
<dbReference type="InterPro" id="IPR036393">
    <property type="entry name" value="AceGlu_kinase-like_sf"/>
</dbReference>
<evidence type="ECO:0000256" key="3">
    <source>
        <dbReference type="ARBA" id="ARBA00022605"/>
    </source>
</evidence>
<dbReference type="EC" id="2.7.2.8" evidence="9"/>
<comment type="catalytic activity">
    <reaction evidence="8 9">
        <text>N-acetyl-L-glutamate + ATP = N-acetyl-L-glutamyl 5-phosphate + ADP</text>
        <dbReference type="Rhea" id="RHEA:14629"/>
        <dbReference type="ChEBI" id="CHEBI:30616"/>
        <dbReference type="ChEBI" id="CHEBI:44337"/>
        <dbReference type="ChEBI" id="CHEBI:57936"/>
        <dbReference type="ChEBI" id="CHEBI:456216"/>
        <dbReference type="EC" id="2.7.2.8"/>
    </reaction>
</comment>
<feature type="binding site" evidence="9">
    <location>
        <position position="167"/>
    </location>
    <ligand>
        <name>substrate</name>
    </ligand>
</feature>
<evidence type="ECO:0000259" key="10">
    <source>
        <dbReference type="Pfam" id="PF00696"/>
    </source>
</evidence>
<feature type="binding site" evidence="9">
    <location>
        <begin position="52"/>
        <end position="53"/>
    </location>
    <ligand>
        <name>substrate</name>
    </ligand>
</feature>
<evidence type="ECO:0000256" key="4">
    <source>
        <dbReference type="ARBA" id="ARBA00022679"/>
    </source>
</evidence>
<dbReference type="InterPro" id="IPR001048">
    <property type="entry name" value="Asp/Glu/Uridylate_kinase"/>
</dbReference>
<accession>A0ABW3LTW1</accession>
<keyword evidence="3 9" id="KW-0028">Amino-acid biosynthesis</keyword>
<evidence type="ECO:0000256" key="6">
    <source>
        <dbReference type="ARBA" id="ARBA00022777"/>
    </source>
</evidence>
<dbReference type="PANTHER" id="PTHR23342:SF0">
    <property type="entry name" value="N-ACETYLGLUTAMATE SYNTHASE, MITOCHONDRIAL"/>
    <property type="match status" value="1"/>
</dbReference>
<dbReference type="Proteomes" id="UP001597040">
    <property type="component" value="Unassembled WGS sequence"/>
</dbReference>
<evidence type="ECO:0000313" key="12">
    <source>
        <dbReference type="Proteomes" id="UP001597040"/>
    </source>
</evidence>
<proteinExistence type="inferred from homology"/>
<evidence type="ECO:0000313" key="11">
    <source>
        <dbReference type="EMBL" id="MFD1040479.1"/>
    </source>
</evidence>
<dbReference type="SUPFAM" id="SSF53633">
    <property type="entry name" value="Carbamate kinase-like"/>
    <property type="match status" value="1"/>
</dbReference>